<accession>A0A4R6FX54</accession>
<evidence type="ECO:0000313" key="3">
    <source>
        <dbReference type="EMBL" id="TDN86546.1"/>
    </source>
</evidence>
<evidence type="ECO:0000256" key="1">
    <source>
        <dbReference type="SAM" id="MobiDB-lite"/>
    </source>
</evidence>
<evidence type="ECO:0000313" key="4">
    <source>
        <dbReference type="Proteomes" id="UP000295493"/>
    </source>
</evidence>
<protein>
    <recommendedName>
        <fullName evidence="5">Secreted protein</fullName>
    </recommendedName>
</protein>
<comment type="caution">
    <text evidence="3">The sequence shown here is derived from an EMBL/GenBank/DDBJ whole genome shotgun (WGS) entry which is preliminary data.</text>
</comment>
<evidence type="ECO:0000256" key="2">
    <source>
        <dbReference type="SAM" id="SignalP"/>
    </source>
</evidence>
<proteinExistence type="predicted"/>
<dbReference type="Proteomes" id="UP000295493">
    <property type="component" value="Unassembled WGS sequence"/>
</dbReference>
<feature type="signal peptide" evidence="2">
    <location>
        <begin position="1"/>
        <end position="20"/>
    </location>
</feature>
<sequence>MRRMAFLLMAGLILPVAASAQEKPGEPPRVIRSITLHGDESCPKPKDDDEIIVCSKEDESPYRIPEDLRRKKPDVPHQSWANRAQMVEEAGRHNTPNSCSPVGSDGQTGCTQQMLREWWAARREIEADNNAGR</sequence>
<keyword evidence="4" id="KW-1185">Reference proteome</keyword>
<reference evidence="3 4" key="1">
    <citation type="submission" date="2019-03" db="EMBL/GenBank/DDBJ databases">
        <title>Genomic Encyclopedia of Type Strains, Phase IV (KMG-IV): sequencing the most valuable type-strain genomes for metagenomic binning, comparative biology and taxonomic classification.</title>
        <authorList>
            <person name="Goeker M."/>
        </authorList>
    </citation>
    <scope>NUCLEOTIDE SEQUENCE [LARGE SCALE GENOMIC DNA]</scope>
    <source>
        <strain evidence="3 4">DSM 25059</strain>
    </source>
</reference>
<feature type="compositionally biased region" description="Polar residues" evidence="1">
    <location>
        <begin position="94"/>
        <end position="111"/>
    </location>
</feature>
<feature type="chain" id="PRO_5020825729" description="Secreted protein" evidence="2">
    <location>
        <begin position="21"/>
        <end position="133"/>
    </location>
</feature>
<organism evidence="3 4">
    <name type="scientific">Stakelama pacifica</name>
    <dbReference type="NCBI Taxonomy" id="517720"/>
    <lineage>
        <taxon>Bacteria</taxon>
        <taxon>Pseudomonadati</taxon>
        <taxon>Pseudomonadota</taxon>
        <taxon>Alphaproteobacteria</taxon>
        <taxon>Sphingomonadales</taxon>
        <taxon>Sphingomonadaceae</taxon>
        <taxon>Stakelama</taxon>
    </lineage>
</organism>
<gene>
    <name evidence="3" type="ORF">EV664_101117</name>
</gene>
<dbReference type="AlphaFoldDB" id="A0A4R6FX54"/>
<dbReference type="EMBL" id="SNWD01000001">
    <property type="protein sequence ID" value="TDN86546.1"/>
    <property type="molecule type" value="Genomic_DNA"/>
</dbReference>
<feature type="region of interest" description="Disordered" evidence="1">
    <location>
        <begin position="90"/>
        <end position="111"/>
    </location>
</feature>
<keyword evidence="2" id="KW-0732">Signal</keyword>
<evidence type="ECO:0008006" key="5">
    <source>
        <dbReference type="Google" id="ProtNLM"/>
    </source>
</evidence>
<name>A0A4R6FX54_9SPHN</name>